<evidence type="ECO:0000313" key="3">
    <source>
        <dbReference type="Proteomes" id="UP000320184"/>
    </source>
</evidence>
<organism evidence="2 3">
    <name type="scientific">Eiseniibacteriota bacterium</name>
    <dbReference type="NCBI Taxonomy" id="2212470"/>
    <lineage>
        <taxon>Bacteria</taxon>
        <taxon>Candidatus Eiseniibacteriota</taxon>
    </lineage>
</organism>
<evidence type="ECO:0000256" key="1">
    <source>
        <dbReference type="SAM" id="MobiDB-lite"/>
    </source>
</evidence>
<accession>A0A538SKN6</accession>
<evidence type="ECO:0000313" key="2">
    <source>
        <dbReference type="EMBL" id="TMQ51929.1"/>
    </source>
</evidence>
<sequence length="192" mass="21072">MALLLARIAEVDARRLYAPAGFPSMYLYCVHELHLSEEAARKRIHAARTARQFPAIFDAVADGRLHLTAVNRLAPYLTPENADALLKAAADKTGSEIGLLLAERFPRSEMLPLVQVIPASAAQRDDERPAGQVETHASDGVGSASRRAPERVAAAPRPNVTPIAQDRFFIQFTTGRETHDDLQYAHALLSQR</sequence>
<feature type="region of interest" description="Disordered" evidence="1">
    <location>
        <begin position="121"/>
        <end position="158"/>
    </location>
</feature>
<gene>
    <name evidence="2" type="ORF">E6K73_04380</name>
</gene>
<proteinExistence type="predicted"/>
<comment type="caution">
    <text evidence="2">The sequence shown here is derived from an EMBL/GenBank/DDBJ whole genome shotgun (WGS) entry which is preliminary data.</text>
</comment>
<name>A0A538SKN6_UNCEI</name>
<reference evidence="2 3" key="1">
    <citation type="journal article" date="2019" name="Nat. Microbiol.">
        <title>Mediterranean grassland soil C-N compound turnover is dependent on rainfall and depth, and is mediated by genomically divergent microorganisms.</title>
        <authorList>
            <person name="Diamond S."/>
            <person name="Andeer P.F."/>
            <person name="Li Z."/>
            <person name="Crits-Christoph A."/>
            <person name="Burstein D."/>
            <person name="Anantharaman K."/>
            <person name="Lane K.R."/>
            <person name="Thomas B.C."/>
            <person name="Pan C."/>
            <person name="Northen T.R."/>
            <person name="Banfield J.F."/>
        </authorList>
    </citation>
    <scope>NUCLEOTIDE SEQUENCE [LARGE SCALE GENOMIC DNA]</scope>
    <source>
        <strain evidence="2">WS_3</strain>
    </source>
</reference>
<dbReference type="EMBL" id="VBOT01000051">
    <property type="protein sequence ID" value="TMQ51929.1"/>
    <property type="molecule type" value="Genomic_DNA"/>
</dbReference>
<dbReference type="Proteomes" id="UP000320184">
    <property type="component" value="Unassembled WGS sequence"/>
</dbReference>
<protein>
    <recommendedName>
        <fullName evidence="4">DUF222 domain-containing protein</fullName>
    </recommendedName>
</protein>
<evidence type="ECO:0008006" key="4">
    <source>
        <dbReference type="Google" id="ProtNLM"/>
    </source>
</evidence>
<dbReference type="AlphaFoldDB" id="A0A538SKN6"/>